<comment type="caution">
    <text evidence="2">The sequence shown here is derived from an EMBL/GenBank/DDBJ whole genome shotgun (WGS) entry which is preliminary data.</text>
</comment>
<evidence type="ECO:0000313" key="3">
    <source>
        <dbReference type="Proteomes" id="UP000318478"/>
    </source>
</evidence>
<organism evidence="2 3">
    <name type="scientific">Posidoniimonas polymericola</name>
    <dbReference type="NCBI Taxonomy" id="2528002"/>
    <lineage>
        <taxon>Bacteria</taxon>
        <taxon>Pseudomonadati</taxon>
        <taxon>Planctomycetota</taxon>
        <taxon>Planctomycetia</taxon>
        <taxon>Pirellulales</taxon>
        <taxon>Lacipirellulaceae</taxon>
        <taxon>Posidoniimonas</taxon>
    </lineage>
</organism>
<dbReference type="OrthoDB" id="266612at2"/>
<sequence precursor="true">MHFLSCLRSLFCLTVAWVLAAPGLAAAQEDEINLRQLALKRTAVQRMIKSPVSGADRELFEQYFDRYYFPTMQQTDPESLGELAGMRDDLLNRYIYDAHPTVQKELTEKAYNWASKVFAASRAPAPMRYNAALILGSLDEKYATKNDPSVVPLGKANVMLCKVVKFRAKLPTYIEVAALVGLERHTKYFAALGANEQKATAIVLLEAAGQEDFRPGTGREVQDWIKLQAANAIANMGVAGKDGVFAQAVAKLVTDPDVDLATRSTAAMLLERMTLDDMPPAVANEVVGGVKNLACAVAASEREAAEKFVEVQRRRGGLGSALEKSNRFHADEKGWVYERAGLASQLEQLKKGLAAVKPLAGQDAESLKTIESAVQNAIDTANKTSNIDLDVTDSVRSMADQIDRVAGCQASGEGEEDAADLLGAN</sequence>
<proteinExistence type="predicted"/>
<feature type="chain" id="PRO_5022922017" description="HEAT repeat domain-containing protein" evidence="1">
    <location>
        <begin position="28"/>
        <end position="425"/>
    </location>
</feature>
<keyword evidence="1" id="KW-0732">Signal</keyword>
<protein>
    <recommendedName>
        <fullName evidence="4">HEAT repeat domain-containing protein</fullName>
    </recommendedName>
</protein>
<evidence type="ECO:0000313" key="2">
    <source>
        <dbReference type="EMBL" id="TWT78105.1"/>
    </source>
</evidence>
<keyword evidence="3" id="KW-1185">Reference proteome</keyword>
<dbReference type="AlphaFoldDB" id="A0A5C5YT19"/>
<feature type="signal peptide" evidence="1">
    <location>
        <begin position="1"/>
        <end position="27"/>
    </location>
</feature>
<dbReference type="EMBL" id="SJPO01000002">
    <property type="protein sequence ID" value="TWT78105.1"/>
    <property type="molecule type" value="Genomic_DNA"/>
</dbReference>
<accession>A0A5C5YT19</accession>
<reference evidence="2 3" key="1">
    <citation type="submission" date="2019-02" db="EMBL/GenBank/DDBJ databases">
        <title>Deep-cultivation of Planctomycetes and their phenomic and genomic characterization uncovers novel biology.</title>
        <authorList>
            <person name="Wiegand S."/>
            <person name="Jogler M."/>
            <person name="Boedeker C."/>
            <person name="Pinto D."/>
            <person name="Vollmers J."/>
            <person name="Rivas-Marin E."/>
            <person name="Kohn T."/>
            <person name="Peeters S.H."/>
            <person name="Heuer A."/>
            <person name="Rast P."/>
            <person name="Oberbeckmann S."/>
            <person name="Bunk B."/>
            <person name="Jeske O."/>
            <person name="Meyerdierks A."/>
            <person name="Storesund J.E."/>
            <person name="Kallscheuer N."/>
            <person name="Luecker S."/>
            <person name="Lage O.M."/>
            <person name="Pohl T."/>
            <person name="Merkel B.J."/>
            <person name="Hornburger P."/>
            <person name="Mueller R.-W."/>
            <person name="Bruemmer F."/>
            <person name="Labrenz M."/>
            <person name="Spormann A.M."/>
            <person name="Op Den Camp H."/>
            <person name="Overmann J."/>
            <person name="Amann R."/>
            <person name="Jetten M.S.M."/>
            <person name="Mascher T."/>
            <person name="Medema M.H."/>
            <person name="Devos D.P."/>
            <person name="Kaster A.-K."/>
            <person name="Ovreas L."/>
            <person name="Rohde M."/>
            <person name="Galperin M.Y."/>
            <person name="Jogler C."/>
        </authorList>
    </citation>
    <scope>NUCLEOTIDE SEQUENCE [LARGE SCALE GENOMIC DNA]</scope>
    <source>
        <strain evidence="2 3">Pla123a</strain>
    </source>
</reference>
<dbReference type="Proteomes" id="UP000318478">
    <property type="component" value="Unassembled WGS sequence"/>
</dbReference>
<evidence type="ECO:0000256" key="1">
    <source>
        <dbReference type="SAM" id="SignalP"/>
    </source>
</evidence>
<dbReference type="RefSeq" id="WP_146584346.1">
    <property type="nucleotide sequence ID" value="NZ_SJPO01000002.1"/>
</dbReference>
<gene>
    <name evidence="2" type="ORF">Pla123a_08940</name>
</gene>
<evidence type="ECO:0008006" key="4">
    <source>
        <dbReference type="Google" id="ProtNLM"/>
    </source>
</evidence>
<name>A0A5C5YT19_9BACT</name>